<dbReference type="Pfam" id="PF02082">
    <property type="entry name" value="Rrf2"/>
    <property type="match status" value="1"/>
</dbReference>
<dbReference type="InterPro" id="IPR036388">
    <property type="entry name" value="WH-like_DNA-bd_sf"/>
</dbReference>
<dbReference type="Gene3D" id="1.10.10.10">
    <property type="entry name" value="Winged helix-like DNA-binding domain superfamily/Winged helix DNA-binding domain"/>
    <property type="match status" value="1"/>
</dbReference>
<evidence type="ECO:0000313" key="1">
    <source>
        <dbReference type="EMBL" id="MFD2561836.1"/>
    </source>
</evidence>
<reference evidence="2" key="1">
    <citation type="journal article" date="2019" name="Int. J. Syst. Evol. Microbiol.">
        <title>The Global Catalogue of Microorganisms (GCM) 10K type strain sequencing project: providing services to taxonomists for standard genome sequencing and annotation.</title>
        <authorList>
            <consortium name="The Broad Institute Genomics Platform"/>
            <consortium name="The Broad Institute Genome Sequencing Center for Infectious Disease"/>
            <person name="Wu L."/>
            <person name="Ma J."/>
        </authorList>
    </citation>
    <scope>NUCLEOTIDE SEQUENCE [LARGE SCALE GENOMIC DNA]</scope>
    <source>
        <strain evidence="2">KCTC 52274</strain>
    </source>
</reference>
<dbReference type="PANTHER" id="PTHR33221">
    <property type="entry name" value="WINGED HELIX-TURN-HELIX TRANSCRIPTIONAL REGULATOR, RRF2 FAMILY"/>
    <property type="match status" value="1"/>
</dbReference>
<dbReference type="Proteomes" id="UP001597319">
    <property type="component" value="Unassembled WGS sequence"/>
</dbReference>
<keyword evidence="2" id="KW-1185">Reference proteome</keyword>
<dbReference type="EMBL" id="JBHULE010000004">
    <property type="protein sequence ID" value="MFD2561836.1"/>
    <property type="molecule type" value="Genomic_DNA"/>
</dbReference>
<dbReference type="InterPro" id="IPR036390">
    <property type="entry name" value="WH_DNA-bd_sf"/>
</dbReference>
<dbReference type="PROSITE" id="PS51197">
    <property type="entry name" value="HTH_RRF2_2"/>
    <property type="match status" value="1"/>
</dbReference>
<dbReference type="InterPro" id="IPR000944">
    <property type="entry name" value="Tscrpt_reg_Rrf2"/>
</dbReference>
<accession>A0ABW5LCH3</accession>
<dbReference type="PANTHER" id="PTHR33221:SF13">
    <property type="entry name" value="TRANSCRIPTIONAL REGULATOR-RELATED"/>
    <property type="match status" value="1"/>
</dbReference>
<organism evidence="1 2">
    <name type="scientific">Aquimarina rubra</name>
    <dbReference type="NCBI Taxonomy" id="1920033"/>
    <lineage>
        <taxon>Bacteria</taxon>
        <taxon>Pseudomonadati</taxon>
        <taxon>Bacteroidota</taxon>
        <taxon>Flavobacteriia</taxon>
        <taxon>Flavobacteriales</taxon>
        <taxon>Flavobacteriaceae</taxon>
        <taxon>Aquimarina</taxon>
    </lineage>
</organism>
<comment type="caution">
    <text evidence="1">The sequence shown here is derived from an EMBL/GenBank/DDBJ whole genome shotgun (WGS) entry which is preliminary data.</text>
</comment>
<gene>
    <name evidence="1" type="ORF">ACFSR1_04075</name>
</gene>
<dbReference type="RefSeq" id="WP_378289902.1">
    <property type="nucleotide sequence ID" value="NZ_JBHULE010000004.1"/>
</dbReference>
<dbReference type="NCBIfam" id="TIGR00738">
    <property type="entry name" value="rrf2_super"/>
    <property type="match status" value="1"/>
</dbReference>
<name>A0ABW5LCH3_9FLAO</name>
<sequence>MFSKACEYGIKASIYIAQQSLQNKCTNLKAIANEIDSPEAFTAKILQRLVKNEVLDSVKGAKGGFLIEAAKIDRIMLEEIVYAIDGDSMYRGCGLGLKECNACKPCPVHDKMVLVRKELKKMLTETSLYELAHGLEEGITYLNRL</sequence>
<evidence type="ECO:0000313" key="2">
    <source>
        <dbReference type="Proteomes" id="UP001597319"/>
    </source>
</evidence>
<proteinExistence type="predicted"/>
<protein>
    <submittedName>
        <fullName evidence="1">RrF2 family transcriptional regulator</fullName>
    </submittedName>
</protein>
<dbReference type="SUPFAM" id="SSF46785">
    <property type="entry name" value="Winged helix' DNA-binding domain"/>
    <property type="match status" value="1"/>
</dbReference>